<protein>
    <submittedName>
        <fullName evidence="2">Uncharacterized protein</fullName>
    </submittedName>
</protein>
<proteinExistence type="predicted"/>
<sequence>MLNMATIVINCADLVAVVSGLSTIEYPNRIGTNQRLQILASSIQLRTNSLNQEGSITLATSSDLGIDGRDELLETARCCGPDLLRNRS</sequence>
<feature type="signal peptide" evidence="1">
    <location>
        <begin position="1"/>
        <end position="20"/>
    </location>
</feature>
<dbReference type="EMBL" id="VIEB01000029">
    <property type="protein sequence ID" value="TQE11534.1"/>
    <property type="molecule type" value="Genomic_DNA"/>
</dbReference>
<gene>
    <name evidence="2" type="ORF">C1H46_002909</name>
</gene>
<reference evidence="2 3" key="1">
    <citation type="journal article" date="2019" name="G3 (Bethesda)">
        <title>Sequencing of a Wild Apple (Malus baccata) Genome Unravels the Differences Between Cultivated and Wild Apple Species Regarding Disease Resistance and Cold Tolerance.</title>
        <authorList>
            <person name="Chen X."/>
        </authorList>
    </citation>
    <scope>NUCLEOTIDE SEQUENCE [LARGE SCALE GENOMIC DNA]</scope>
    <source>
        <strain evidence="3">cv. Shandingzi</strain>
        <tissue evidence="2">Leaves</tissue>
    </source>
</reference>
<name>A0A540NKG5_MALBA</name>
<dbReference type="Proteomes" id="UP000315295">
    <property type="component" value="Unassembled WGS sequence"/>
</dbReference>
<keyword evidence="1" id="KW-0732">Signal</keyword>
<organism evidence="2 3">
    <name type="scientific">Malus baccata</name>
    <name type="common">Siberian crab apple</name>
    <name type="synonym">Pyrus baccata</name>
    <dbReference type="NCBI Taxonomy" id="106549"/>
    <lineage>
        <taxon>Eukaryota</taxon>
        <taxon>Viridiplantae</taxon>
        <taxon>Streptophyta</taxon>
        <taxon>Embryophyta</taxon>
        <taxon>Tracheophyta</taxon>
        <taxon>Spermatophyta</taxon>
        <taxon>Magnoliopsida</taxon>
        <taxon>eudicotyledons</taxon>
        <taxon>Gunneridae</taxon>
        <taxon>Pentapetalae</taxon>
        <taxon>rosids</taxon>
        <taxon>fabids</taxon>
        <taxon>Rosales</taxon>
        <taxon>Rosaceae</taxon>
        <taxon>Amygdaloideae</taxon>
        <taxon>Maleae</taxon>
        <taxon>Malus</taxon>
    </lineage>
</organism>
<feature type="chain" id="PRO_5022076342" evidence="1">
    <location>
        <begin position="21"/>
        <end position="88"/>
    </location>
</feature>
<accession>A0A540NKG5</accession>
<dbReference type="AlphaFoldDB" id="A0A540NKG5"/>
<comment type="caution">
    <text evidence="2">The sequence shown here is derived from an EMBL/GenBank/DDBJ whole genome shotgun (WGS) entry which is preliminary data.</text>
</comment>
<keyword evidence="3" id="KW-1185">Reference proteome</keyword>
<evidence type="ECO:0000313" key="2">
    <source>
        <dbReference type="EMBL" id="TQE11534.1"/>
    </source>
</evidence>
<evidence type="ECO:0000256" key="1">
    <source>
        <dbReference type="SAM" id="SignalP"/>
    </source>
</evidence>
<evidence type="ECO:0000313" key="3">
    <source>
        <dbReference type="Proteomes" id="UP000315295"/>
    </source>
</evidence>